<dbReference type="InterPro" id="IPR036259">
    <property type="entry name" value="MFS_trans_sf"/>
</dbReference>
<keyword evidence="4 8" id="KW-1003">Cell membrane</keyword>
<feature type="transmembrane region" description="Helical" evidence="8">
    <location>
        <begin position="303"/>
        <end position="323"/>
    </location>
</feature>
<dbReference type="InterPro" id="IPR020846">
    <property type="entry name" value="MFS_dom"/>
</dbReference>
<keyword evidence="3 8" id="KW-0813">Transport</keyword>
<feature type="transmembrane region" description="Helical" evidence="8">
    <location>
        <begin position="46"/>
        <end position="65"/>
    </location>
</feature>
<name>A0A3N9UJ57_9BACI</name>
<dbReference type="InterPro" id="IPR011701">
    <property type="entry name" value="MFS"/>
</dbReference>
<evidence type="ECO:0000256" key="5">
    <source>
        <dbReference type="ARBA" id="ARBA00022692"/>
    </source>
</evidence>
<organism evidence="10 11">
    <name type="scientific">Lysinibacillus composti</name>
    <dbReference type="NCBI Taxonomy" id="720633"/>
    <lineage>
        <taxon>Bacteria</taxon>
        <taxon>Bacillati</taxon>
        <taxon>Bacillota</taxon>
        <taxon>Bacilli</taxon>
        <taxon>Bacillales</taxon>
        <taxon>Bacillaceae</taxon>
        <taxon>Lysinibacillus</taxon>
    </lineage>
</organism>
<feature type="transmembrane region" description="Helical" evidence="8">
    <location>
        <begin position="363"/>
        <end position="385"/>
    </location>
</feature>
<reference evidence="10 11" key="1">
    <citation type="journal article" date="2013" name="J. Microbiol.">
        <title>Lysinibacillus chungkukjangi sp. nov., isolated from Chungkukjang, Korean fermented soybean food.</title>
        <authorList>
            <person name="Kim S.J."/>
            <person name="Jang Y.H."/>
            <person name="Hamada M."/>
            <person name="Ahn J.H."/>
            <person name="Weon H.Y."/>
            <person name="Suzuki K."/>
            <person name="Whang K.S."/>
            <person name="Kwon S.W."/>
        </authorList>
    </citation>
    <scope>NUCLEOTIDE SEQUENCE [LARGE SCALE GENOMIC DNA]</scope>
    <source>
        <strain evidence="10 11">MCCC 1A12701</strain>
    </source>
</reference>
<protein>
    <recommendedName>
        <fullName evidence="8">Bcr/CflA family efflux transporter</fullName>
    </recommendedName>
</protein>
<dbReference type="NCBIfam" id="TIGR00710">
    <property type="entry name" value="efflux_Bcr_CflA"/>
    <property type="match status" value="1"/>
</dbReference>
<dbReference type="PROSITE" id="PS50850">
    <property type="entry name" value="MFS"/>
    <property type="match status" value="1"/>
</dbReference>
<keyword evidence="7 8" id="KW-0472">Membrane</keyword>
<evidence type="ECO:0000256" key="4">
    <source>
        <dbReference type="ARBA" id="ARBA00022475"/>
    </source>
</evidence>
<feature type="transmembrane region" description="Helical" evidence="8">
    <location>
        <begin position="135"/>
        <end position="161"/>
    </location>
</feature>
<feature type="domain" description="Major facilitator superfamily (MFS) profile" evidence="9">
    <location>
        <begin position="11"/>
        <end position="391"/>
    </location>
</feature>
<sequence length="394" mass="42854">MTQPYLKKWGFVAFITSLSMIPPLATDLYMPALPEMVTVFNTTTTMTSLTMTIFFVCMAIGILLFGTLSDKFGRKPMLINAILLTFLFSVACSFAPTITFLIIARAIQALGAGGMVSIASALIKDSFDGKEMSQVLSITQSLGMLAPMLAPLLGALILTYFDWRKTFIALALLNSISFVAALLLKETLPQEKRTNDGIFQSIWSITKVLKNKTFTSYLLIGSILTAPFMAYIAVASYVYVKGFGISETAFSIYFAITSALAVVGPLLYMKIGSQSFKKTYSIIFTVIMIVGILLLTIGKISPILFLISFVPFPMASMFFRPMISGIILQSQSTNIGAAAAMMNFGFTIVGSLAMLIGSLEWASYVNGIAITILSFALISLIILLISKSRSWISI</sequence>
<dbReference type="InterPro" id="IPR004812">
    <property type="entry name" value="Efflux_drug-R_Bcr/CmlA"/>
</dbReference>
<keyword evidence="11" id="KW-1185">Reference proteome</keyword>
<evidence type="ECO:0000313" key="11">
    <source>
        <dbReference type="Proteomes" id="UP000274033"/>
    </source>
</evidence>
<dbReference type="AlphaFoldDB" id="A0A3N9UJ57"/>
<dbReference type="InterPro" id="IPR050189">
    <property type="entry name" value="MFS_Efflux_Transporters"/>
</dbReference>
<feature type="transmembrane region" description="Helical" evidence="8">
    <location>
        <begin position="217"/>
        <end position="238"/>
    </location>
</feature>
<evidence type="ECO:0000259" key="9">
    <source>
        <dbReference type="PROSITE" id="PS50850"/>
    </source>
</evidence>
<evidence type="ECO:0000256" key="7">
    <source>
        <dbReference type="ARBA" id="ARBA00023136"/>
    </source>
</evidence>
<feature type="transmembrane region" description="Helical" evidence="8">
    <location>
        <begin position="280"/>
        <end position="297"/>
    </location>
</feature>
<proteinExistence type="inferred from homology"/>
<feature type="transmembrane region" description="Helical" evidence="8">
    <location>
        <begin position="335"/>
        <end position="357"/>
    </location>
</feature>
<dbReference type="PANTHER" id="PTHR43124">
    <property type="entry name" value="PURINE EFFLUX PUMP PBUE"/>
    <property type="match status" value="1"/>
</dbReference>
<dbReference type="OrthoDB" id="9800416at2"/>
<dbReference type="Gene3D" id="1.20.1720.10">
    <property type="entry name" value="Multidrug resistance protein D"/>
    <property type="match status" value="1"/>
</dbReference>
<evidence type="ECO:0000256" key="6">
    <source>
        <dbReference type="ARBA" id="ARBA00022989"/>
    </source>
</evidence>
<dbReference type="SUPFAM" id="SSF103473">
    <property type="entry name" value="MFS general substrate transporter"/>
    <property type="match status" value="1"/>
</dbReference>
<gene>
    <name evidence="10" type="ORF">EBB45_00125</name>
</gene>
<dbReference type="GO" id="GO:0005886">
    <property type="term" value="C:plasma membrane"/>
    <property type="evidence" value="ECO:0007669"/>
    <property type="project" value="UniProtKB-SubCell"/>
</dbReference>
<dbReference type="GO" id="GO:1990961">
    <property type="term" value="P:xenobiotic detoxification by transmembrane export across the plasma membrane"/>
    <property type="evidence" value="ECO:0007669"/>
    <property type="project" value="InterPro"/>
</dbReference>
<dbReference type="EMBL" id="RRCT01000001">
    <property type="protein sequence ID" value="RQW76001.1"/>
    <property type="molecule type" value="Genomic_DNA"/>
</dbReference>
<dbReference type="RefSeq" id="WP_124761405.1">
    <property type="nucleotide sequence ID" value="NZ_JAFBDY010000001.1"/>
</dbReference>
<feature type="transmembrane region" description="Helical" evidence="8">
    <location>
        <begin position="9"/>
        <end position="26"/>
    </location>
</feature>
<feature type="transmembrane region" description="Helical" evidence="8">
    <location>
        <begin position="77"/>
        <end position="96"/>
    </location>
</feature>
<comment type="similarity">
    <text evidence="2 8">Belongs to the major facilitator superfamily. Bcr/CmlA family.</text>
</comment>
<feature type="transmembrane region" description="Helical" evidence="8">
    <location>
        <begin position="102"/>
        <end position="123"/>
    </location>
</feature>
<dbReference type="GO" id="GO:0042910">
    <property type="term" value="F:xenobiotic transmembrane transporter activity"/>
    <property type="evidence" value="ECO:0007669"/>
    <property type="project" value="InterPro"/>
</dbReference>
<evidence type="ECO:0000256" key="2">
    <source>
        <dbReference type="ARBA" id="ARBA00006236"/>
    </source>
</evidence>
<evidence type="ECO:0000256" key="3">
    <source>
        <dbReference type="ARBA" id="ARBA00022448"/>
    </source>
</evidence>
<feature type="transmembrane region" description="Helical" evidence="8">
    <location>
        <begin position="250"/>
        <end position="268"/>
    </location>
</feature>
<dbReference type="Proteomes" id="UP000274033">
    <property type="component" value="Unassembled WGS sequence"/>
</dbReference>
<comment type="caution">
    <text evidence="10">The sequence shown here is derived from an EMBL/GenBank/DDBJ whole genome shotgun (WGS) entry which is preliminary data.</text>
</comment>
<dbReference type="Pfam" id="PF07690">
    <property type="entry name" value="MFS_1"/>
    <property type="match status" value="1"/>
</dbReference>
<keyword evidence="6 8" id="KW-1133">Transmembrane helix</keyword>
<feature type="transmembrane region" description="Helical" evidence="8">
    <location>
        <begin position="167"/>
        <end position="184"/>
    </location>
</feature>
<comment type="subcellular location">
    <subcellularLocation>
        <location evidence="1 8">Cell membrane</location>
        <topology evidence="1 8">Multi-pass membrane protein</topology>
    </subcellularLocation>
</comment>
<evidence type="ECO:0000256" key="8">
    <source>
        <dbReference type="RuleBase" id="RU365088"/>
    </source>
</evidence>
<evidence type="ECO:0000313" key="10">
    <source>
        <dbReference type="EMBL" id="RQW76001.1"/>
    </source>
</evidence>
<evidence type="ECO:0000256" key="1">
    <source>
        <dbReference type="ARBA" id="ARBA00004651"/>
    </source>
</evidence>
<accession>A0A3N9UJ57</accession>
<dbReference type="PANTHER" id="PTHR43124:SF3">
    <property type="entry name" value="CHLORAMPHENICOL EFFLUX PUMP RV0191"/>
    <property type="match status" value="1"/>
</dbReference>
<keyword evidence="5 8" id="KW-0812">Transmembrane</keyword>